<dbReference type="EMBL" id="KZ613471">
    <property type="protein sequence ID" value="PMD24814.1"/>
    <property type="molecule type" value="Genomic_DNA"/>
</dbReference>
<gene>
    <name evidence="2" type="ORF">NA56DRAFT_458265</name>
</gene>
<sequence>MAAVEGLLYCADRPRSDYGSTTTQPWTIGWDEEDTRIRLRFIARAWMQSRIAKRNEGAGRIELNLLPHSEYSTWPCRRASEPLKVPEPLGKWGGNPQHTDESDLYDTHTDTLARKHAHDCLEAQITPPSIVQERDDQSLFRDPTMAPAVDFQSQDGFTQAAGKKKKAAAKAAARAKWGDEDDEDSSKKDDGEGSNGGDKDGDTGAGAGGDGDGDKKDDTSGNGDGEAKPDDEWDSFVTPKSKKKGKKGKVEEAAPALPPVEKFDAFHEIKLDDTGPMLDLSFDTGPIGTKSSSNFGAWGSNWNTGTTRALFLPTISTSHVLSPNRLKNH</sequence>
<dbReference type="OrthoDB" id="5244639at2759"/>
<feature type="compositionally biased region" description="Basic and acidic residues" evidence="1">
    <location>
        <begin position="185"/>
        <end position="202"/>
    </location>
</feature>
<organism evidence="2 3">
    <name type="scientific">Hyaloscypha hepaticicola</name>
    <dbReference type="NCBI Taxonomy" id="2082293"/>
    <lineage>
        <taxon>Eukaryota</taxon>
        <taxon>Fungi</taxon>
        <taxon>Dikarya</taxon>
        <taxon>Ascomycota</taxon>
        <taxon>Pezizomycotina</taxon>
        <taxon>Leotiomycetes</taxon>
        <taxon>Helotiales</taxon>
        <taxon>Hyaloscyphaceae</taxon>
        <taxon>Hyaloscypha</taxon>
    </lineage>
</organism>
<feature type="region of interest" description="Disordered" evidence="1">
    <location>
        <begin position="172"/>
        <end position="259"/>
    </location>
</feature>
<keyword evidence="3" id="KW-1185">Reference proteome</keyword>
<evidence type="ECO:0000256" key="1">
    <source>
        <dbReference type="SAM" id="MobiDB-lite"/>
    </source>
</evidence>
<feature type="compositionally biased region" description="Basic and acidic residues" evidence="1">
    <location>
        <begin position="212"/>
        <end position="230"/>
    </location>
</feature>
<proteinExistence type="predicted"/>
<protein>
    <submittedName>
        <fullName evidence="2">Uncharacterized protein</fullName>
    </submittedName>
</protein>
<dbReference type="AlphaFoldDB" id="A0A2J6QEX4"/>
<evidence type="ECO:0000313" key="3">
    <source>
        <dbReference type="Proteomes" id="UP000235672"/>
    </source>
</evidence>
<name>A0A2J6QEX4_9HELO</name>
<reference evidence="2 3" key="1">
    <citation type="submission" date="2016-05" db="EMBL/GenBank/DDBJ databases">
        <title>A degradative enzymes factory behind the ericoid mycorrhizal symbiosis.</title>
        <authorList>
            <consortium name="DOE Joint Genome Institute"/>
            <person name="Martino E."/>
            <person name="Morin E."/>
            <person name="Grelet G."/>
            <person name="Kuo A."/>
            <person name="Kohler A."/>
            <person name="Daghino S."/>
            <person name="Barry K."/>
            <person name="Choi C."/>
            <person name="Cichocki N."/>
            <person name="Clum A."/>
            <person name="Copeland A."/>
            <person name="Hainaut M."/>
            <person name="Haridas S."/>
            <person name="Labutti K."/>
            <person name="Lindquist E."/>
            <person name="Lipzen A."/>
            <person name="Khouja H.-R."/>
            <person name="Murat C."/>
            <person name="Ohm R."/>
            <person name="Olson A."/>
            <person name="Spatafora J."/>
            <person name="Veneault-Fourrey C."/>
            <person name="Henrissat B."/>
            <person name="Grigoriev I."/>
            <person name="Martin F."/>
            <person name="Perotto S."/>
        </authorList>
    </citation>
    <scope>NUCLEOTIDE SEQUENCE [LARGE SCALE GENOMIC DNA]</scope>
    <source>
        <strain evidence="2 3">UAMH 7357</strain>
    </source>
</reference>
<dbReference type="Proteomes" id="UP000235672">
    <property type="component" value="Unassembled WGS sequence"/>
</dbReference>
<accession>A0A2J6QEX4</accession>
<dbReference type="STRING" id="1745343.A0A2J6QEX4"/>
<evidence type="ECO:0000313" key="2">
    <source>
        <dbReference type="EMBL" id="PMD24814.1"/>
    </source>
</evidence>